<evidence type="ECO:0000259" key="2">
    <source>
        <dbReference type="Pfam" id="PF07833"/>
    </source>
</evidence>
<dbReference type="RefSeq" id="WP_013658174.1">
    <property type="nucleotide sequence ID" value="NC_015275.1"/>
</dbReference>
<dbReference type="Gene3D" id="3.30.457.10">
    <property type="entry name" value="Copper amine oxidase-like, N-terminal domain"/>
    <property type="match status" value="1"/>
</dbReference>
<organism evidence="3 4">
    <name type="scientific">Cellulosilyticum lentocellum (strain ATCC 49066 / DSM 5427 / NCIMB 11756 / RHM5)</name>
    <name type="common">Clostridium lentocellum</name>
    <dbReference type="NCBI Taxonomy" id="642492"/>
    <lineage>
        <taxon>Bacteria</taxon>
        <taxon>Bacillati</taxon>
        <taxon>Bacillota</taxon>
        <taxon>Clostridia</taxon>
        <taxon>Lachnospirales</taxon>
        <taxon>Cellulosilyticaceae</taxon>
        <taxon>Cellulosilyticum</taxon>
    </lineage>
</organism>
<feature type="signal peptide" evidence="1">
    <location>
        <begin position="1"/>
        <end position="21"/>
    </location>
</feature>
<dbReference type="InterPro" id="IPR012854">
    <property type="entry name" value="Cu_amine_oxidase-like_N"/>
</dbReference>
<dbReference type="STRING" id="642492.Clole_3202"/>
<evidence type="ECO:0000313" key="3">
    <source>
        <dbReference type="EMBL" id="ADZ84896.1"/>
    </source>
</evidence>
<accession>F2JPW1</accession>
<name>F2JPW1_CELLD</name>
<dbReference type="HOGENOM" id="CLU_929683_0_0_9"/>
<dbReference type="SUPFAM" id="SSF55383">
    <property type="entry name" value="Copper amine oxidase, domain N"/>
    <property type="match status" value="1"/>
</dbReference>
<dbReference type="eggNOG" id="COG1649">
    <property type="taxonomic scope" value="Bacteria"/>
</dbReference>
<dbReference type="InterPro" id="IPR036582">
    <property type="entry name" value="Mao_N_sf"/>
</dbReference>
<evidence type="ECO:0000313" key="4">
    <source>
        <dbReference type="Proteomes" id="UP000008467"/>
    </source>
</evidence>
<evidence type="ECO:0000256" key="1">
    <source>
        <dbReference type="SAM" id="SignalP"/>
    </source>
</evidence>
<reference evidence="3 4" key="1">
    <citation type="journal article" date="2011" name="J. Bacteriol.">
        <title>Complete genome sequence of the cellulose-degrading bacterium Cellulosilyticum lentocellum.</title>
        <authorList>
            <consortium name="US DOE Joint Genome Institute"/>
            <person name="Miller D.A."/>
            <person name="Suen G."/>
            <person name="Bruce D."/>
            <person name="Copeland A."/>
            <person name="Cheng J.F."/>
            <person name="Detter C."/>
            <person name="Goodwin L.A."/>
            <person name="Han C.S."/>
            <person name="Hauser L.J."/>
            <person name="Land M.L."/>
            <person name="Lapidus A."/>
            <person name="Lucas S."/>
            <person name="Meincke L."/>
            <person name="Pitluck S."/>
            <person name="Tapia R."/>
            <person name="Teshima H."/>
            <person name="Woyke T."/>
            <person name="Fox B.G."/>
            <person name="Angert E.R."/>
            <person name="Currie C.R."/>
        </authorList>
    </citation>
    <scope>NUCLEOTIDE SEQUENCE [LARGE SCALE GENOMIC DNA]</scope>
    <source>
        <strain evidence="4">ATCC 49066 / DSM 5427 / NCIMB 11756 / RHM5</strain>
    </source>
</reference>
<feature type="domain" description="Copper amine oxidase-like N-terminal" evidence="2">
    <location>
        <begin position="28"/>
        <end position="134"/>
    </location>
</feature>
<dbReference type="AlphaFoldDB" id="F2JPW1"/>
<keyword evidence="4" id="KW-1185">Reference proteome</keyword>
<dbReference type="Pfam" id="PF07833">
    <property type="entry name" value="Cu_amine_oxidN1"/>
    <property type="match status" value="1"/>
</dbReference>
<gene>
    <name evidence="3" type="ordered locus">Clole_3202</name>
</gene>
<proteinExistence type="predicted"/>
<feature type="chain" id="PRO_5003279350" evidence="1">
    <location>
        <begin position="22"/>
        <end position="299"/>
    </location>
</feature>
<protein>
    <submittedName>
        <fullName evidence="3">Copper amine oxidase-like domain-containing protein</fullName>
    </submittedName>
</protein>
<dbReference type="Proteomes" id="UP000008467">
    <property type="component" value="Chromosome"/>
</dbReference>
<sequence length="299" mass="33810">MKKKLGIFLLTMLVATSTVFGASVKIIVNGEEVKSTVAPIQKNSTTLVPLRLVSEKLGAEVKWYPEYRGITISKSDVTLTMSIGDKNLNIWNSSTQKEKDIALSVAPQQISGVTMVPLRAISEGLGCEIAYENGVINIISSVEETYQTTENEAYIEKELRNKYSVCSTDIGNINMFFWVYENVNRDEDASWDYEVYGKFEEAELNKIFQIKDATTQEKVKAQLKAHMENAAKELIANHANVKFVGAYDCSYYEDVTDLDTYVPVFFCNWSNYIEDEAGTYSGSILDQFGWITEWDSEEW</sequence>
<dbReference type="EMBL" id="CP002582">
    <property type="protein sequence ID" value="ADZ84896.1"/>
    <property type="molecule type" value="Genomic_DNA"/>
</dbReference>
<keyword evidence="1" id="KW-0732">Signal</keyword>
<dbReference type="KEGG" id="cle:Clole_3202"/>